<dbReference type="Pfam" id="PF02847">
    <property type="entry name" value="MA3"/>
    <property type="match status" value="1"/>
</dbReference>
<evidence type="ECO:0000313" key="6">
    <source>
        <dbReference type="EMBL" id="OMJ69346.1"/>
    </source>
</evidence>
<dbReference type="InterPro" id="IPR003891">
    <property type="entry name" value="Initiation_fac_eIF4g_MI"/>
</dbReference>
<dbReference type="GO" id="GO:0042274">
    <property type="term" value="P:ribosomal small subunit biogenesis"/>
    <property type="evidence" value="ECO:0007669"/>
    <property type="project" value="TreeGrafter"/>
</dbReference>
<dbReference type="EMBL" id="MPUH01001209">
    <property type="protein sequence ID" value="OMJ69346.1"/>
    <property type="molecule type" value="Genomic_DNA"/>
</dbReference>
<keyword evidence="7" id="KW-1185">Reference proteome</keyword>
<dbReference type="SMART" id="SM00543">
    <property type="entry name" value="MIF4G"/>
    <property type="match status" value="1"/>
</dbReference>
<proteinExistence type="inferred from homology"/>
<accession>A0A1R2AXW9</accession>
<feature type="compositionally biased region" description="Acidic residues" evidence="4">
    <location>
        <begin position="52"/>
        <end position="108"/>
    </location>
</feature>
<dbReference type="InterPro" id="IPR050781">
    <property type="entry name" value="CWC22_splicing_factor"/>
</dbReference>
<feature type="compositionally biased region" description="Basic residues" evidence="4">
    <location>
        <begin position="30"/>
        <end position="40"/>
    </location>
</feature>
<dbReference type="PANTHER" id="PTHR18034">
    <property type="entry name" value="CELL CYCLE CONTROL PROTEIN CWF22-RELATED"/>
    <property type="match status" value="1"/>
</dbReference>
<evidence type="ECO:0000256" key="2">
    <source>
        <dbReference type="ARBA" id="ARBA00006856"/>
    </source>
</evidence>
<dbReference type="GO" id="GO:0003723">
    <property type="term" value="F:RNA binding"/>
    <property type="evidence" value="ECO:0007669"/>
    <property type="project" value="InterPro"/>
</dbReference>
<evidence type="ECO:0000259" key="5">
    <source>
        <dbReference type="PROSITE" id="PS51366"/>
    </source>
</evidence>
<organism evidence="6 7">
    <name type="scientific">Stentor coeruleus</name>
    <dbReference type="NCBI Taxonomy" id="5963"/>
    <lineage>
        <taxon>Eukaryota</taxon>
        <taxon>Sar</taxon>
        <taxon>Alveolata</taxon>
        <taxon>Ciliophora</taxon>
        <taxon>Postciliodesmatophora</taxon>
        <taxon>Heterotrichea</taxon>
        <taxon>Heterotrichida</taxon>
        <taxon>Stentoridae</taxon>
        <taxon>Stentor</taxon>
    </lineage>
</organism>
<dbReference type="PANTHER" id="PTHR18034:SF4">
    <property type="entry name" value="NUCLEOLAR MIF4G DOMAIN-CONTAINING PROTEIN 1"/>
    <property type="match status" value="1"/>
</dbReference>
<feature type="region of interest" description="Disordered" evidence="4">
    <location>
        <begin position="172"/>
        <end position="237"/>
    </location>
</feature>
<feature type="compositionally biased region" description="Acidic residues" evidence="4">
    <location>
        <begin position="186"/>
        <end position="195"/>
    </location>
</feature>
<gene>
    <name evidence="6" type="ORF">SteCoe_32951</name>
</gene>
<comment type="subcellular location">
    <subcellularLocation>
        <location evidence="1">Nucleus</location>
        <location evidence="1">Nucleolus</location>
    </subcellularLocation>
</comment>
<dbReference type="AlphaFoldDB" id="A0A1R2AXW9"/>
<feature type="domain" description="MI" evidence="5">
    <location>
        <begin position="519"/>
        <end position="632"/>
    </location>
</feature>
<dbReference type="Proteomes" id="UP000187209">
    <property type="component" value="Unassembled WGS sequence"/>
</dbReference>
<keyword evidence="3" id="KW-0539">Nucleus</keyword>
<dbReference type="SUPFAM" id="SSF48371">
    <property type="entry name" value="ARM repeat"/>
    <property type="match status" value="1"/>
</dbReference>
<evidence type="ECO:0000256" key="1">
    <source>
        <dbReference type="ARBA" id="ARBA00004604"/>
    </source>
</evidence>
<comment type="similarity">
    <text evidence="2">Belongs to the CWC22 family.</text>
</comment>
<comment type="caution">
    <text evidence="6">The sequence shown here is derived from an EMBL/GenBank/DDBJ whole genome shotgun (WGS) entry which is preliminary data.</text>
</comment>
<dbReference type="PROSITE" id="PS51366">
    <property type="entry name" value="MI"/>
    <property type="match status" value="1"/>
</dbReference>
<name>A0A1R2AXW9_9CILI</name>
<evidence type="ECO:0000256" key="3">
    <source>
        <dbReference type="ARBA" id="ARBA00023242"/>
    </source>
</evidence>
<dbReference type="OrthoDB" id="10260961at2759"/>
<dbReference type="InterPro" id="IPR016024">
    <property type="entry name" value="ARM-type_fold"/>
</dbReference>
<evidence type="ECO:0000256" key="4">
    <source>
        <dbReference type="SAM" id="MobiDB-lite"/>
    </source>
</evidence>
<sequence length="720" mass="84514">MKFHLRKYERQQARKLKKQKKQEKYLNTNKKSKKTIKKQHPNTLDTDNLYENYEDHEDYYENQEDYNEQQEEYNEDQEEYNENQEEYNEDQENYNEERENDLDEIPDNEEYHKKDSEIIRLDKEIEELEVKLGLRKQKTRVREKNWKKIKKNLELDGFGADFYDLLEGKLGQDEEDEGSVHAPDSPEIEYADNFDDNERKKYQNEDEGEDDEEEGDEKRLDDDESEEDHDDGLWKKQKITEESEKKRFIPVGTSSEAEKRLKGLFNRLSDQNIEPLTGQITELFKNYSNSVLQTALWDFLNGTFSNQQTPTQLLAVYSVEVSALSRLVGREISAFIIDKLYKSRSSLNLTQISFLSYLYYFGVINSGIISGFLKLLLDDLTESHIEFLITSFNLIGFTLRKNEPSILKELITLAQEKCKKLGETTGRMKVMVETLMDVKNNKKKQNLAEDRLKFLKNWLKNNVCKKTGIKECQITAKFEDLEGSNWRNLLTPSFEFIQNHAKFSPEIEALARAQKMNTDSRRNIFCLLMSSEDYMDAFAKLSTLKKQERDIVRVIINCTGQEATYNKFYTLVSIQLCKEKNSYKYSFQYALWDFLKQFQDFSIRKISNIGKFFADMIVNGAVGLSILKAVDFDDINEHLSLFLRILIENVIVSSAVQSIEKLFNKVGKSEKLKNLAEGLRVFIKIVILKHPRKGVIEEIGKENFIKRVKISRKALKNKEI</sequence>
<evidence type="ECO:0000313" key="7">
    <source>
        <dbReference type="Proteomes" id="UP000187209"/>
    </source>
</evidence>
<reference evidence="6 7" key="1">
    <citation type="submission" date="2016-11" db="EMBL/GenBank/DDBJ databases">
        <title>The macronuclear genome of Stentor coeruleus: a giant cell with tiny introns.</title>
        <authorList>
            <person name="Slabodnick M."/>
            <person name="Ruby J.G."/>
            <person name="Reiff S.B."/>
            <person name="Swart E.C."/>
            <person name="Gosai S."/>
            <person name="Prabakaran S."/>
            <person name="Witkowska E."/>
            <person name="Larue G.E."/>
            <person name="Fisher S."/>
            <person name="Freeman R.M."/>
            <person name="Gunawardena J."/>
            <person name="Chu W."/>
            <person name="Stover N.A."/>
            <person name="Gregory B.D."/>
            <person name="Nowacki M."/>
            <person name="Derisi J."/>
            <person name="Roy S.W."/>
            <person name="Marshall W.F."/>
            <person name="Sood P."/>
        </authorList>
    </citation>
    <scope>NUCLEOTIDE SEQUENCE [LARGE SCALE GENOMIC DNA]</scope>
    <source>
        <strain evidence="6">WM001</strain>
    </source>
</reference>
<feature type="compositionally biased region" description="Acidic residues" evidence="4">
    <location>
        <begin position="205"/>
        <end position="215"/>
    </location>
</feature>
<dbReference type="Pfam" id="PF02854">
    <property type="entry name" value="MIF4G"/>
    <property type="match status" value="1"/>
</dbReference>
<dbReference type="SMART" id="SM00544">
    <property type="entry name" value="MA3"/>
    <property type="match status" value="1"/>
</dbReference>
<dbReference type="InterPro" id="IPR003890">
    <property type="entry name" value="MIF4G-like_typ-3"/>
</dbReference>
<dbReference type="GO" id="GO:0005730">
    <property type="term" value="C:nucleolus"/>
    <property type="evidence" value="ECO:0007669"/>
    <property type="project" value="UniProtKB-SubCell"/>
</dbReference>
<protein>
    <recommendedName>
        <fullName evidence="5">MI domain-containing protein</fullName>
    </recommendedName>
</protein>
<feature type="compositionally biased region" description="Basic and acidic residues" evidence="4">
    <location>
        <begin position="1"/>
        <end position="12"/>
    </location>
</feature>
<feature type="region of interest" description="Disordered" evidence="4">
    <location>
        <begin position="1"/>
        <end position="113"/>
    </location>
</feature>
<dbReference type="Gene3D" id="1.25.40.180">
    <property type="match status" value="1"/>
</dbReference>